<organism evidence="5 6">
    <name type="scientific">Christensenella hongkongensis</name>
    <dbReference type="NCBI Taxonomy" id="270498"/>
    <lineage>
        <taxon>Bacteria</taxon>
        <taxon>Bacillati</taxon>
        <taxon>Bacillota</taxon>
        <taxon>Clostridia</taxon>
        <taxon>Christensenellales</taxon>
        <taxon>Christensenellaceae</taxon>
        <taxon>Christensenella</taxon>
    </lineage>
</organism>
<dbReference type="EC" id="3.1.1.-" evidence="3"/>
<feature type="domain" description="Carboxylesterase type B" evidence="4">
    <location>
        <begin position="7"/>
        <end position="444"/>
    </location>
</feature>
<keyword evidence="6" id="KW-1185">Reference proteome</keyword>
<dbReference type="Proteomes" id="UP000034076">
    <property type="component" value="Unassembled WGS sequence"/>
</dbReference>
<gene>
    <name evidence="5" type="ORF">CHK_3098</name>
</gene>
<dbReference type="GO" id="GO:0004104">
    <property type="term" value="F:cholinesterase activity"/>
    <property type="evidence" value="ECO:0007669"/>
    <property type="project" value="InterPro"/>
</dbReference>
<evidence type="ECO:0000313" key="5">
    <source>
        <dbReference type="EMBL" id="KKI49520.1"/>
    </source>
</evidence>
<dbReference type="InterPro" id="IPR019826">
    <property type="entry name" value="Carboxylesterase_B_AS"/>
</dbReference>
<dbReference type="PROSITE" id="PS00941">
    <property type="entry name" value="CARBOXYLESTERASE_B_2"/>
    <property type="match status" value="1"/>
</dbReference>
<dbReference type="Gene3D" id="3.40.50.1820">
    <property type="entry name" value="alpha/beta hydrolase"/>
    <property type="match status" value="1"/>
</dbReference>
<comment type="similarity">
    <text evidence="1 3">Belongs to the type-B carboxylesterase/lipase family.</text>
</comment>
<evidence type="ECO:0000259" key="4">
    <source>
        <dbReference type="Pfam" id="PF00135"/>
    </source>
</evidence>
<proteinExistence type="inferred from homology"/>
<dbReference type="PANTHER" id="PTHR11559">
    <property type="entry name" value="CARBOXYLESTERASE"/>
    <property type="match status" value="1"/>
</dbReference>
<dbReference type="ESTHER" id="9firm-a0a0m2ngx1">
    <property type="family name" value="Carb_B_Bacteria"/>
</dbReference>
<evidence type="ECO:0000256" key="2">
    <source>
        <dbReference type="ARBA" id="ARBA00022801"/>
    </source>
</evidence>
<evidence type="ECO:0000256" key="3">
    <source>
        <dbReference type="RuleBase" id="RU361235"/>
    </source>
</evidence>
<keyword evidence="2 3" id="KW-0378">Hydrolase</keyword>
<dbReference type="InterPro" id="IPR000997">
    <property type="entry name" value="Cholinesterase"/>
</dbReference>
<reference evidence="5 6" key="1">
    <citation type="submission" date="2015-04" db="EMBL/GenBank/DDBJ databases">
        <title>Draft genome sequence of bacteremic isolate Catabacter hongkongensis type strain HKU16T.</title>
        <authorList>
            <person name="Lau S.K."/>
            <person name="Teng J.L."/>
            <person name="Huang Y."/>
            <person name="Curreem S.O."/>
            <person name="Tsui S.K."/>
            <person name="Woo P.C."/>
        </authorList>
    </citation>
    <scope>NUCLEOTIDE SEQUENCE [LARGE SCALE GENOMIC DNA]</scope>
    <source>
        <strain evidence="5 6">HKU16</strain>
    </source>
</reference>
<dbReference type="EMBL" id="LAYJ01000133">
    <property type="protein sequence ID" value="KKI49520.1"/>
    <property type="molecule type" value="Genomic_DNA"/>
</dbReference>
<dbReference type="InterPro" id="IPR050309">
    <property type="entry name" value="Type-B_Carboxylest/Lipase"/>
</dbReference>
<evidence type="ECO:0000313" key="6">
    <source>
        <dbReference type="Proteomes" id="UP000034076"/>
    </source>
</evidence>
<dbReference type="InterPro" id="IPR029058">
    <property type="entry name" value="AB_hydrolase_fold"/>
</dbReference>
<dbReference type="SUPFAM" id="SSF53474">
    <property type="entry name" value="alpha/beta-Hydrolases"/>
    <property type="match status" value="1"/>
</dbReference>
<dbReference type="STRING" id="270498.CHK_3098"/>
<sequence length="497" mass="55125">MQDNKQDNIVETKSGRVSGAYEKDVATWKGIPYAAPPVGNLRFRPAQPPENWKGILDASAHSAICPQNRRSRQIASEDCLTLNIWSPGADDRKRAVFFYIHGGSFCSGAGSDPEYNGANLAKAADVVVVTINYRLGALGFLDFSFLGEEFSPNCGLSDIVQALRWVYENISAFGGDPESITVLGQSAGAIAASVLPVMPAAKKYVSRVIMMSGGPTLLYTREEYQNVAKQFMKFMGISSAQELLSIPAARLVGSQKKFASHCGLGDGTFMIEVDGGLVPEYPIPAAAQGAAKDIPILIGTTKEEMSFLCIKVLSNVLDIKKILKRNIALEKEETRMRLEKAYLRYGKRAESMMLTDRVFRMASVWYAEVYSQYANTWMYRFDYETTAMKACALRACHSSDIPFVFGNFHAGIFKWMFLLSSAKTSKRISAEVQRDFAEFAKKGSLSWQECCGRDTPAKCYDKCFSVIPMVDPEIEKEYDKSEFKRQSFRGLNAVHLG</sequence>
<accession>A0A0M2NGX1</accession>
<dbReference type="PRINTS" id="PR00878">
    <property type="entry name" value="CHOLNESTRASE"/>
</dbReference>
<dbReference type="PROSITE" id="PS00122">
    <property type="entry name" value="CARBOXYLESTERASE_B_1"/>
    <property type="match status" value="1"/>
</dbReference>
<protein>
    <recommendedName>
        <fullName evidence="3">Carboxylic ester hydrolase</fullName>
        <ecNumber evidence="3">3.1.1.-</ecNumber>
    </recommendedName>
</protein>
<dbReference type="OrthoDB" id="9775851at2"/>
<dbReference type="AlphaFoldDB" id="A0A0M2NGX1"/>
<dbReference type="InterPro" id="IPR002018">
    <property type="entry name" value="CarbesteraseB"/>
</dbReference>
<comment type="caution">
    <text evidence="5">The sequence shown here is derived from an EMBL/GenBank/DDBJ whole genome shotgun (WGS) entry which is preliminary data.</text>
</comment>
<evidence type="ECO:0000256" key="1">
    <source>
        <dbReference type="ARBA" id="ARBA00005964"/>
    </source>
</evidence>
<dbReference type="InterPro" id="IPR019819">
    <property type="entry name" value="Carboxylesterase_B_CS"/>
</dbReference>
<name>A0A0M2NGX1_9FIRM</name>
<dbReference type="Pfam" id="PF00135">
    <property type="entry name" value="COesterase"/>
    <property type="match status" value="1"/>
</dbReference>
<dbReference type="RefSeq" id="WP_052740636.1">
    <property type="nucleotide sequence ID" value="NZ_JAXDTA010000102.1"/>
</dbReference>